<name>A0ABP7P1P1_9ACTN</name>
<dbReference type="InterPro" id="IPR016181">
    <property type="entry name" value="Acyl_CoA_acyltransferase"/>
</dbReference>
<comment type="caution">
    <text evidence="2">The sequence shown here is derived from an EMBL/GenBank/DDBJ whole genome shotgun (WGS) entry which is preliminary data.</text>
</comment>
<organism evidence="2 3">
    <name type="scientific">Gordonia caeni</name>
    <dbReference type="NCBI Taxonomy" id="1007097"/>
    <lineage>
        <taxon>Bacteria</taxon>
        <taxon>Bacillati</taxon>
        <taxon>Actinomycetota</taxon>
        <taxon>Actinomycetes</taxon>
        <taxon>Mycobacteriales</taxon>
        <taxon>Gordoniaceae</taxon>
        <taxon>Gordonia</taxon>
    </lineage>
</organism>
<dbReference type="Pfam" id="PF14542">
    <property type="entry name" value="Acetyltransf_CG"/>
    <property type="match status" value="1"/>
</dbReference>
<dbReference type="InterPro" id="IPR045057">
    <property type="entry name" value="Gcn5-rel_NAT"/>
</dbReference>
<gene>
    <name evidence="2" type="ORF">GCM10022231_17150</name>
</gene>
<evidence type="ECO:0000313" key="2">
    <source>
        <dbReference type="EMBL" id="GAA3958247.1"/>
    </source>
</evidence>
<sequence length="118" mass="13139">MTEKRFHVEHRPDEQRYVLIDRTADGREIGEESYVDVAGDDGATARVLFHTAIAADYGSQGLASLLVQSVVDDVVARGYTIVPVCPYVAKWLPEHPQYDEHVVDPAPVHLAAVKDRQQ</sequence>
<feature type="domain" description="N-acetyltransferase" evidence="1">
    <location>
        <begin position="9"/>
        <end position="103"/>
    </location>
</feature>
<dbReference type="Proteomes" id="UP001418444">
    <property type="component" value="Unassembled WGS sequence"/>
</dbReference>
<protein>
    <submittedName>
        <fullName evidence="2">GNAT family N-acetyltransferase</fullName>
    </submittedName>
</protein>
<dbReference type="PROSITE" id="PS51729">
    <property type="entry name" value="GNAT_YJDJ"/>
    <property type="match status" value="1"/>
</dbReference>
<dbReference type="SUPFAM" id="SSF55729">
    <property type="entry name" value="Acyl-CoA N-acyltransferases (Nat)"/>
    <property type="match status" value="1"/>
</dbReference>
<dbReference type="EMBL" id="BAAAZW010000004">
    <property type="protein sequence ID" value="GAA3958247.1"/>
    <property type="molecule type" value="Genomic_DNA"/>
</dbReference>
<evidence type="ECO:0000313" key="3">
    <source>
        <dbReference type="Proteomes" id="UP001418444"/>
    </source>
</evidence>
<reference evidence="3" key="1">
    <citation type="journal article" date="2019" name="Int. J. Syst. Evol. Microbiol.">
        <title>The Global Catalogue of Microorganisms (GCM) 10K type strain sequencing project: providing services to taxonomists for standard genome sequencing and annotation.</title>
        <authorList>
            <consortium name="The Broad Institute Genomics Platform"/>
            <consortium name="The Broad Institute Genome Sequencing Center for Infectious Disease"/>
            <person name="Wu L."/>
            <person name="Ma J."/>
        </authorList>
    </citation>
    <scope>NUCLEOTIDE SEQUENCE [LARGE SCALE GENOMIC DNA]</scope>
    <source>
        <strain evidence="3">JCM 16923</strain>
    </source>
</reference>
<dbReference type="RefSeq" id="WP_344782644.1">
    <property type="nucleotide sequence ID" value="NZ_BAAAZW010000004.1"/>
</dbReference>
<proteinExistence type="predicted"/>
<keyword evidence="3" id="KW-1185">Reference proteome</keyword>
<evidence type="ECO:0000259" key="1">
    <source>
        <dbReference type="PROSITE" id="PS51729"/>
    </source>
</evidence>
<dbReference type="InterPro" id="IPR031165">
    <property type="entry name" value="GNAT_YJDJ"/>
</dbReference>
<dbReference type="PANTHER" id="PTHR31435">
    <property type="entry name" value="PROTEIN NATD1"/>
    <property type="match status" value="1"/>
</dbReference>
<accession>A0ABP7P1P1</accession>
<dbReference type="PANTHER" id="PTHR31435:SF10">
    <property type="entry name" value="BSR4717 PROTEIN"/>
    <property type="match status" value="1"/>
</dbReference>
<dbReference type="Gene3D" id="3.40.630.30">
    <property type="match status" value="1"/>
</dbReference>